<accession>A0ABS8FQX7</accession>
<protein>
    <submittedName>
        <fullName evidence="1">HK97 gp10 family phage protein</fullName>
    </submittedName>
</protein>
<name>A0ABS8FQX7_9FIRM</name>
<dbReference type="Proteomes" id="UP001198495">
    <property type="component" value="Unassembled WGS sequence"/>
</dbReference>
<evidence type="ECO:0000313" key="2">
    <source>
        <dbReference type="Proteomes" id="UP001198495"/>
    </source>
</evidence>
<gene>
    <name evidence="1" type="ORF">LKD28_11055</name>
</gene>
<keyword evidence="2" id="KW-1185">Reference proteome</keyword>
<comment type="caution">
    <text evidence="1">The sequence shown here is derived from an EMBL/GenBank/DDBJ whole genome shotgun (WGS) entry which is preliminary data.</text>
</comment>
<organism evidence="1 2">
    <name type="scientific">Coprococcus hominis</name>
    <name type="common">ex Arizal et al. 2022</name>
    <dbReference type="NCBI Taxonomy" id="2881262"/>
    <lineage>
        <taxon>Bacteria</taxon>
        <taxon>Bacillati</taxon>
        <taxon>Bacillota</taxon>
        <taxon>Clostridia</taxon>
        <taxon>Lachnospirales</taxon>
        <taxon>Lachnospiraceae</taxon>
        <taxon>Coprococcus</taxon>
    </lineage>
</organism>
<proteinExistence type="predicted"/>
<sequence length="131" mass="14914">MSNKTIKIGQLDMELQSIFSAFEHHVHTAVDTAAEKTAEEAVKKLKKTSPKNKRAKRGKKYKNGWKYKKTSEGMTVYNEQYQLTHLLENGHDIIINGEVRGHAAAHEHIAPVEAWAQDEFPEEFKRQVGKG</sequence>
<dbReference type="InterPro" id="IPR010064">
    <property type="entry name" value="HK97-gp10_tail"/>
</dbReference>
<evidence type="ECO:0000313" key="1">
    <source>
        <dbReference type="EMBL" id="MCC2219563.1"/>
    </source>
</evidence>
<reference evidence="1 2" key="1">
    <citation type="submission" date="2021-10" db="EMBL/GenBank/DDBJ databases">
        <title>Anaerobic single-cell dispensing facilitates the cultivation of human gut bacteria.</title>
        <authorList>
            <person name="Afrizal A."/>
        </authorList>
    </citation>
    <scope>NUCLEOTIDE SEQUENCE [LARGE SCALE GENOMIC DNA]</scope>
    <source>
        <strain evidence="1 2">CLA-AA-H212</strain>
    </source>
</reference>
<dbReference type="EMBL" id="JAJEQT010000008">
    <property type="protein sequence ID" value="MCC2219563.1"/>
    <property type="molecule type" value="Genomic_DNA"/>
</dbReference>
<dbReference type="RefSeq" id="WP_227573456.1">
    <property type="nucleotide sequence ID" value="NZ_JAJEQT010000008.1"/>
</dbReference>
<dbReference type="Pfam" id="PF04883">
    <property type="entry name" value="HK97-gp10_like"/>
    <property type="match status" value="1"/>
</dbReference>